<dbReference type="eggNOG" id="COG2373">
    <property type="taxonomic scope" value="Bacteria"/>
</dbReference>
<feature type="domain" description="Apple" evidence="5">
    <location>
        <begin position="32"/>
        <end position="112"/>
    </location>
</feature>
<dbReference type="GO" id="GO:0006508">
    <property type="term" value="P:proteolysis"/>
    <property type="evidence" value="ECO:0007669"/>
    <property type="project" value="InterPro"/>
</dbReference>
<evidence type="ECO:0000259" key="5">
    <source>
        <dbReference type="PROSITE" id="PS50948"/>
    </source>
</evidence>
<dbReference type="Pfam" id="PF11974">
    <property type="entry name" value="bMG3"/>
    <property type="match status" value="1"/>
</dbReference>
<dbReference type="PATRIC" id="fig|768671.3.peg.3749"/>
<accession>F9UF48</accession>
<dbReference type="Pfam" id="PF14295">
    <property type="entry name" value="PAN_4"/>
    <property type="match status" value="1"/>
</dbReference>
<comment type="similarity">
    <text evidence="1">Belongs to the protease inhibitor I39 (alpha-2-macroglobulin) family. Bacterial alpha-2-macroglobulin subfamily.</text>
</comment>
<dbReference type="PANTHER" id="PTHR40094:SF1">
    <property type="entry name" value="UBIQUITIN DOMAIN-CONTAINING PROTEIN"/>
    <property type="match status" value="1"/>
</dbReference>
<dbReference type="InterPro" id="IPR008930">
    <property type="entry name" value="Terpenoid_cyclase/PrenylTrfase"/>
</dbReference>
<organism evidence="6 7">
    <name type="scientific">Thiocapsa marina 5811</name>
    <dbReference type="NCBI Taxonomy" id="768671"/>
    <lineage>
        <taxon>Bacteria</taxon>
        <taxon>Pseudomonadati</taxon>
        <taxon>Pseudomonadota</taxon>
        <taxon>Gammaproteobacteria</taxon>
        <taxon>Chromatiales</taxon>
        <taxon>Chromatiaceae</taxon>
        <taxon>Thiocapsa</taxon>
    </lineage>
</organism>
<keyword evidence="7" id="KW-1185">Reference proteome</keyword>
<dbReference type="EMBL" id="AFWV01000012">
    <property type="protein sequence ID" value="EGV17085.1"/>
    <property type="molecule type" value="Genomic_DNA"/>
</dbReference>
<dbReference type="GO" id="GO:0004866">
    <property type="term" value="F:endopeptidase inhibitor activity"/>
    <property type="evidence" value="ECO:0007669"/>
    <property type="project" value="InterPro"/>
</dbReference>
<dbReference type="OrthoDB" id="9767116at2"/>
<dbReference type="InterPro" id="IPR002890">
    <property type="entry name" value="MG2"/>
</dbReference>
<dbReference type="Gene3D" id="1.50.10.20">
    <property type="match status" value="1"/>
</dbReference>
<dbReference type="SMART" id="SM01359">
    <property type="entry name" value="A2M_N_2"/>
    <property type="match status" value="1"/>
</dbReference>
<dbReference type="CDD" id="cd01100">
    <property type="entry name" value="APPLE_Factor_XI_like"/>
    <property type="match status" value="1"/>
</dbReference>
<keyword evidence="3" id="KW-0677">Repeat</keyword>
<gene>
    <name evidence="6" type="ORF">ThimaDRAFT_3551</name>
</gene>
<dbReference type="PROSITE" id="PS50948">
    <property type="entry name" value="PAN"/>
    <property type="match status" value="1"/>
</dbReference>
<dbReference type="CDD" id="cd02891">
    <property type="entry name" value="A2M_like"/>
    <property type="match status" value="1"/>
</dbReference>
<dbReference type="InterPro" id="IPR026284">
    <property type="entry name" value="A2MG_proteobact"/>
</dbReference>
<dbReference type="InterPro" id="IPR041462">
    <property type="entry name" value="Bact_A2M_MG6"/>
</dbReference>
<dbReference type="GO" id="GO:0005576">
    <property type="term" value="C:extracellular region"/>
    <property type="evidence" value="ECO:0007669"/>
    <property type="project" value="InterPro"/>
</dbReference>
<evidence type="ECO:0000256" key="1">
    <source>
        <dbReference type="ARBA" id="ARBA00010556"/>
    </source>
</evidence>
<evidence type="ECO:0000256" key="2">
    <source>
        <dbReference type="ARBA" id="ARBA00022729"/>
    </source>
</evidence>
<evidence type="ECO:0000313" key="6">
    <source>
        <dbReference type="EMBL" id="EGV17085.1"/>
    </source>
</evidence>
<dbReference type="Pfam" id="PF21142">
    <property type="entry name" value="A2M_bMG2"/>
    <property type="match status" value="1"/>
</dbReference>
<sequence length="1852" mass="199292">MLGSTPRVFTGLVAGLLAAFLWTGWPTPNEAAEGGERSILLTPGMDYFGGDYETLKGVDLEACRDACLDDTRCRAFTFNSKAGWCFLKESASDARPFPDAVSGRVRIGQATLPPEDLAATRSAELRFLPRGELDAARKLAARIAEAPPRDQAPASLAAEAGRVAENNPQRAADLYAAALRLAPDERALWLDLARAAKAAEPSDWQARQALERDATAAAVNAYWRSAAVSERADALVVLSRALAERDDWRPAIRSLRASLALVEDASVRAEYDRLIGEHGFRVTGHEVDSDAASPRICLQFSDPLARDRGRLADFVRVTDRTDLPIEVEARQICIDGVEHGARYGIQVRAGLPAADGETLAKTSDLEIFVRDRAPMVRFLGRAYVLPAGGDPAIPVVSVNTDRVDAAVYRIGDRALGSAVASGRFRQQLSTWDANQIADRSGEAIWSGYIEVKPPVESRLNREVTTSVPVGDLVEDLRPGVYAMTATPHNAMQEPEALATQWFLVSDLGLATFSGNDGLHALVRSLSSADAVAGTTLRLVALNDDILGETTTDADGHARFEPGLLRGTGGNAPAVLIAEGPDGDYGFLDLTQTPFDLSDRGVTGRPAPQPLDVYLVTERGAYRPGETVQLTALVRDAKADAVSDLPITFIFKRPDGVEHGRLLAQDQGLGGYRATLDLSRVAMRGTWRAATYSDPKAPPLAEVTFLVEDFEPERLAFELESPVKTLDPEDLPVIALDARFLFGAPAAGVAVEGEVQVKPAQGLAAFPGFRFGLASEPVEPVGQPLPTTRTDDQGKAEIALQLPDLPPTSRPLEADLRVRLIEGSGRPVERSLTLPIATRQPRIGVKPLFEDAVEEGGNAGFEIILIDAAGDSGGQRRPTEGLRWTLSRLTTDFQWYESDGSWKYEPIVSTQRVASGTLEPSQVDAATGVARIEARVEWGGYRLRVEGPDGTAMPVDLDFEAGWYVAPRAVDTPDLLKVSLDKAEYRIGETLKARIEPRFPGVALVMVIDDRLIDMRTVEVPESGTTVELPVTRAWGPGAYVTAALYRPMDLKARRMPGRAIGLTWAGVDPGDRRLHVKLGLDPAAGVIRPRQPLEIPIQVANAPAGEPVYVTLAAVDLGILNLTRYQSPAPDRWYFGQRRLGMEVRDLYGQLIDRMQGVPGTVRSGGDGAMIRLEGPPPTEDLVAFQSEIIRLDAQGRATVAFDIPDFNGTLRVMAMAWSKQGVGHAVEDVLVRDPVVMMASLPRFLAPEDRSRLLLELTHVDGPAGEVTLSVATEGGHVRIPADQTERTLSLAQGGRAAVQIPIEAISVGDETLNLVLRTPDGPVSTRALTKTLRIPVRSNAPLVSRNAVVDLAPGGELRLDASAWSEMLPGTGALAVSITGAGPLDVAGLVTGLDRYPYGCTEQLTSRALPMLYLNEVATAIGLGTDTEIKERVREAIGEVLANQASNGSFGLWGTGGDDGWLDAYVADFLTRAREQGYAVPDRAFDMALDNLRNRLAYVPDFSSGGEDIAYALYVLARNGRAAIGDLRYYAETKLDAFSTPMAKAQLAAALALMGDRPRADTVFRAAVAMLETGDDEGAWRSDYGSDLRDGAAVLTLAAESATGAVDLQALARRLEQGWVDAADTSTQDDAWLLLAARALMQGADKPQLTLSGEPWSGPWFSRLDADTAAALPLIVGNAGQRPLDALVSVGGVPLTPEPAGGDGYRIERAYYDLDGRRIDPSAVTQGDRMVAVITVSADAQRQARLIVDDPLPAGFEIDNPSLIKAGDIADIAWLGLEETAEHLEFRADRFVAAVDRGPKAPTRFQLAYRLRAVSPGVFAHPAATVEDMYRPQRRAWTETGRVEVALPVR</sequence>
<dbReference type="InterPro" id="IPR049120">
    <property type="entry name" value="A2M_bMG2"/>
</dbReference>
<evidence type="ECO:0000313" key="7">
    <source>
        <dbReference type="Proteomes" id="UP000005459"/>
    </source>
</evidence>
<dbReference type="Gene3D" id="2.60.40.1930">
    <property type="match status" value="1"/>
</dbReference>
<dbReference type="Proteomes" id="UP000005459">
    <property type="component" value="Unassembled WGS sequence"/>
</dbReference>
<evidence type="ECO:0000256" key="3">
    <source>
        <dbReference type="ARBA" id="ARBA00022737"/>
    </source>
</evidence>
<dbReference type="InterPro" id="IPR047565">
    <property type="entry name" value="Alpha-macroglob_thiol-ester_cl"/>
</dbReference>
<dbReference type="SMART" id="SM01419">
    <property type="entry name" value="Thiol-ester_cl"/>
    <property type="match status" value="1"/>
</dbReference>
<proteinExistence type="inferred from homology"/>
<dbReference type="InterPro" id="IPR001599">
    <property type="entry name" value="Macroglobln_a2"/>
</dbReference>
<dbReference type="Pfam" id="PF01835">
    <property type="entry name" value="MG2"/>
    <property type="match status" value="1"/>
</dbReference>
<protein>
    <submittedName>
        <fullName evidence="6">Alpha-2-macroglobulin domain protein</fullName>
    </submittedName>
</protein>
<dbReference type="SUPFAM" id="SSF57414">
    <property type="entry name" value="Hairpin loop containing domain-like"/>
    <property type="match status" value="1"/>
</dbReference>
<dbReference type="InterPro" id="IPR021868">
    <property type="entry name" value="Alpha_2_Macroglob_MG3"/>
</dbReference>
<dbReference type="InterPro" id="IPR051802">
    <property type="entry name" value="YfhM-like"/>
</dbReference>
<keyword evidence="4" id="KW-1015">Disulfide bond</keyword>
<dbReference type="Pfam" id="PF00207">
    <property type="entry name" value="A2M"/>
    <property type="match status" value="1"/>
</dbReference>
<dbReference type="InterPro" id="IPR041203">
    <property type="entry name" value="Bact_A2M_MG5"/>
</dbReference>
<evidence type="ECO:0000256" key="4">
    <source>
        <dbReference type="ARBA" id="ARBA00023157"/>
    </source>
</evidence>
<dbReference type="PIRSF" id="PIRSF038980">
    <property type="entry name" value="A2M_bac"/>
    <property type="match status" value="1"/>
</dbReference>
<keyword evidence="2" id="KW-0732">Signal</keyword>
<dbReference type="Pfam" id="PF07703">
    <property type="entry name" value="A2M_BRD"/>
    <property type="match status" value="1"/>
</dbReference>
<dbReference type="Gene3D" id="3.50.4.10">
    <property type="entry name" value="Hepatocyte Growth Factor"/>
    <property type="match status" value="1"/>
</dbReference>
<name>F9UF48_9GAMM</name>
<dbReference type="SUPFAM" id="SSF48239">
    <property type="entry name" value="Terpenoid cyclases/Protein prenyltransferases"/>
    <property type="match status" value="1"/>
</dbReference>
<dbReference type="Pfam" id="PF17972">
    <property type="entry name" value="bMG5"/>
    <property type="match status" value="1"/>
</dbReference>
<reference evidence="6 7" key="1">
    <citation type="submission" date="2011-06" db="EMBL/GenBank/DDBJ databases">
        <title>The draft genome of Thiocapsa marina 5811.</title>
        <authorList>
            <consortium name="US DOE Joint Genome Institute (JGI-PGF)"/>
            <person name="Lucas S."/>
            <person name="Han J."/>
            <person name="Cheng J.-F."/>
            <person name="Goodwin L."/>
            <person name="Pitluck S."/>
            <person name="Peters L."/>
            <person name="Land M.L."/>
            <person name="Hauser L."/>
            <person name="Vogl K."/>
            <person name="Liu Z."/>
            <person name="Imhoff J."/>
            <person name="Thiel V."/>
            <person name="Frigaard N.-U."/>
            <person name="Bryant D."/>
            <person name="Woyke T.J."/>
        </authorList>
    </citation>
    <scope>NUCLEOTIDE SEQUENCE [LARGE SCALE GENOMIC DNA]</scope>
    <source>
        <strain evidence="6 7">5811</strain>
    </source>
</reference>
<dbReference type="SMART" id="SM01360">
    <property type="entry name" value="A2M"/>
    <property type="match status" value="1"/>
</dbReference>
<dbReference type="Pfam" id="PF17973">
    <property type="entry name" value="bMG10"/>
    <property type="match status" value="1"/>
</dbReference>
<dbReference type="InterPro" id="IPR011625">
    <property type="entry name" value="A2M_N_BRD"/>
</dbReference>
<dbReference type="STRING" id="768671.ThimaDRAFT_3551"/>
<dbReference type="Pfam" id="PF17962">
    <property type="entry name" value="bMG6"/>
    <property type="match status" value="1"/>
</dbReference>
<dbReference type="SMART" id="SM00223">
    <property type="entry name" value="APPLE"/>
    <property type="match status" value="1"/>
</dbReference>
<dbReference type="InterPro" id="IPR041246">
    <property type="entry name" value="Bact_MG10"/>
</dbReference>
<dbReference type="RefSeq" id="WP_007194423.1">
    <property type="nucleotide sequence ID" value="NZ_AFWV01000012.1"/>
</dbReference>
<dbReference type="InterPro" id="IPR003609">
    <property type="entry name" value="Pan_app"/>
</dbReference>
<dbReference type="InterPro" id="IPR000177">
    <property type="entry name" value="Apple"/>
</dbReference>
<dbReference type="PANTHER" id="PTHR40094">
    <property type="entry name" value="ALPHA-2-MACROGLOBULIN HOMOLOG"/>
    <property type="match status" value="1"/>
</dbReference>